<dbReference type="Proteomes" id="UP000186817">
    <property type="component" value="Unassembled WGS sequence"/>
</dbReference>
<keyword evidence="3" id="KW-1185">Reference proteome</keyword>
<gene>
    <name evidence="2" type="ORF">AK812_SmicGene43571</name>
</gene>
<accession>A0A1Q9C0R4</accession>
<feature type="transmembrane region" description="Helical" evidence="1">
    <location>
        <begin position="54"/>
        <end position="72"/>
    </location>
</feature>
<reference evidence="2 3" key="1">
    <citation type="submission" date="2016-02" db="EMBL/GenBank/DDBJ databases">
        <title>Genome analysis of coral dinoflagellate symbionts highlights evolutionary adaptations to a symbiotic lifestyle.</title>
        <authorList>
            <person name="Aranda M."/>
            <person name="Li Y."/>
            <person name="Liew Y.J."/>
            <person name="Baumgarten S."/>
            <person name="Simakov O."/>
            <person name="Wilson M."/>
            <person name="Piel J."/>
            <person name="Ashoor H."/>
            <person name="Bougouffa S."/>
            <person name="Bajic V.B."/>
            <person name="Ryu T."/>
            <person name="Ravasi T."/>
            <person name="Bayer T."/>
            <person name="Micklem G."/>
            <person name="Kim H."/>
            <person name="Bhak J."/>
            <person name="Lajeunesse T.C."/>
            <person name="Voolstra C.R."/>
        </authorList>
    </citation>
    <scope>NUCLEOTIDE SEQUENCE [LARGE SCALE GENOMIC DNA]</scope>
    <source>
        <strain evidence="2 3">CCMP2467</strain>
    </source>
</reference>
<dbReference type="AlphaFoldDB" id="A0A1Q9C0R4"/>
<dbReference type="EMBL" id="LSRX01002010">
    <property type="protein sequence ID" value="OLP76490.1"/>
    <property type="molecule type" value="Genomic_DNA"/>
</dbReference>
<organism evidence="2 3">
    <name type="scientific">Symbiodinium microadriaticum</name>
    <name type="common">Dinoflagellate</name>
    <name type="synonym">Zooxanthella microadriatica</name>
    <dbReference type="NCBI Taxonomy" id="2951"/>
    <lineage>
        <taxon>Eukaryota</taxon>
        <taxon>Sar</taxon>
        <taxon>Alveolata</taxon>
        <taxon>Dinophyceae</taxon>
        <taxon>Suessiales</taxon>
        <taxon>Symbiodiniaceae</taxon>
        <taxon>Symbiodinium</taxon>
    </lineage>
</organism>
<comment type="caution">
    <text evidence="2">The sequence shown here is derived from an EMBL/GenBank/DDBJ whole genome shotgun (WGS) entry which is preliminary data.</text>
</comment>
<evidence type="ECO:0000256" key="1">
    <source>
        <dbReference type="SAM" id="Phobius"/>
    </source>
</evidence>
<feature type="transmembrane region" description="Helical" evidence="1">
    <location>
        <begin position="23"/>
        <end position="42"/>
    </location>
</feature>
<keyword evidence="1" id="KW-0812">Transmembrane</keyword>
<keyword evidence="1" id="KW-1133">Transmembrane helix</keyword>
<keyword evidence="1" id="KW-0472">Membrane</keyword>
<evidence type="ECO:0000313" key="3">
    <source>
        <dbReference type="Proteomes" id="UP000186817"/>
    </source>
</evidence>
<evidence type="ECO:0000313" key="2">
    <source>
        <dbReference type="EMBL" id="OLP76490.1"/>
    </source>
</evidence>
<name>A0A1Q9C0R4_SYMMI</name>
<sequence>MPACLPACLHACMHARIHMRLDLHVLGGGWAIVVAFLFVDAWVSNLLLKEFSGVTRGICKAASVAIVYLPVFM</sequence>
<proteinExistence type="predicted"/>
<protein>
    <submittedName>
        <fullName evidence="2">Uncharacterized protein</fullName>
    </submittedName>
</protein>